<dbReference type="PATRIC" id="fig|665004.4.peg.562"/>
<organism evidence="1 2">
    <name type="scientific">Thermobifida cellulosilytica TB100</name>
    <dbReference type="NCBI Taxonomy" id="665004"/>
    <lineage>
        <taxon>Bacteria</taxon>
        <taxon>Bacillati</taxon>
        <taxon>Actinomycetota</taxon>
        <taxon>Actinomycetes</taxon>
        <taxon>Streptosporangiales</taxon>
        <taxon>Nocardiopsidaceae</taxon>
        <taxon>Thermobifida</taxon>
    </lineage>
</organism>
<dbReference type="AlphaFoldDB" id="A0A147KGZ3"/>
<dbReference type="SUPFAM" id="SSF53448">
    <property type="entry name" value="Nucleotide-diphospho-sugar transferases"/>
    <property type="match status" value="1"/>
</dbReference>
<evidence type="ECO:0000313" key="2">
    <source>
        <dbReference type="Proteomes" id="UP000074382"/>
    </source>
</evidence>
<gene>
    <name evidence="1" type="ORF">AC529_11335</name>
</gene>
<accession>A0A147KGZ3</accession>
<evidence type="ECO:0000313" key="1">
    <source>
        <dbReference type="EMBL" id="KUP96576.1"/>
    </source>
</evidence>
<dbReference type="Gene3D" id="3.90.550.10">
    <property type="entry name" value="Spore Coat Polysaccharide Biosynthesis Protein SpsA, Chain A"/>
    <property type="match status" value="1"/>
</dbReference>
<proteinExistence type="predicted"/>
<dbReference type="STRING" id="665004.AC529_11335"/>
<sequence>MKRAAVVVVTAEPSPACPPGIDPVEFRLAMAEDVYETAAGLCLSDTALACCADAEFAERVAEFTWPGTPVFPVRAAAPLPDACAVLADHGVDHAVFLAGDAPDLPPLLVGKLFRALGSAEAALSPAHGGGLTALAVRLPPPGWLPVATLDRPDAVQALAAARPTGRSLAAVPGWHRVRGPGDLAALDPGLEGWEATRALLAADGR</sequence>
<protein>
    <recommendedName>
        <fullName evidence="3">Glycosyltransferase</fullName>
    </recommendedName>
</protein>
<evidence type="ECO:0008006" key="3">
    <source>
        <dbReference type="Google" id="ProtNLM"/>
    </source>
</evidence>
<reference evidence="2" key="1">
    <citation type="journal article" date="2017" name="Acta Aliment.">
        <title>Plant polysaccharide degrading enzyme system of Thermpbifida cellulosilytica TB100 revealed by de novo genome project data.</title>
        <authorList>
            <person name="Toth A."/>
            <person name="Baka E."/>
            <person name="Luzics S."/>
            <person name="Bata-Vidacs I."/>
            <person name="Nagy I."/>
            <person name="Balint B."/>
            <person name="Herceg R."/>
            <person name="Olasz F."/>
            <person name="Wilk T."/>
            <person name="Nagy T."/>
            <person name="Kriszt B."/>
            <person name="Nagy I."/>
            <person name="Kukolya J."/>
        </authorList>
    </citation>
    <scope>NUCLEOTIDE SEQUENCE [LARGE SCALE GENOMIC DNA]</scope>
    <source>
        <strain evidence="2">TB100</strain>
    </source>
</reference>
<dbReference type="Proteomes" id="UP000074382">
    <property type="component" value="Unassembled WGS sequence"/>
</dbReference>
<dbReference type="InterPro" id="IPR029044">
    <property type="entry name" value="Nucleotide-diphossugar_trans"/>
</dbReference>
<dbReference type="EMBL" id="LGEM01000088">
    <property type="protein sequence ID" value="KUP96576.1"/>
    <property type="molecule type" value="Genomic_DNA"/>
</dbReference>
<name>A0A147KGZ3_THECS</name>
<comment type="caution">
    <text evidence="1">The sequence shown here is derived from an EMBL/GenBank/DDBJ whole genome shotgun (WGS) entry which is preliminary data.</text>
</comment>
<keyword evidence="2" id="KW-1185">Reference proteome</keyword>